<keyword evidence="9" id="KW-1185">Reference proteome</keyword>
<comment type="caution">
    <text evidence="8">The sequence shown here is derived from an EMBL/GenBank/DDBJ whole genome shotgun (WGS) entry which is preliminary data.</text>
</comment>
<feature type="transmembrane region" description="Helical" evidence="6">
    <location>
        <begin position="274"/>
        <end position="298"/>
    </location>
</feature>
<reference evidence="8 9" key="1">
    <citation type="submission" date="2023-01" db="EMBL/GenBank/DDBJ databases">
        <title>Analysis of 21 Apiospora genomes using comparative genomics revels a genus with tremendous synthesis potential of carbohydrate active enzymes and secondary metabolites.</title>
        <authorList>
            <person name="Sorensen T."/>
        </authorList>
    </citation>
    <scope>NUCLEOTIDE SEQUENCE [LARGE SCALE GENOMIC DNA]</scope>
    <source>
        <strain evidence="8 9">CBS 83171</strain>
    </source>
</reference>
<keyword evidence="4 6" id="KW-1133">Transmembrane helix</keyword>
<feature type="transmembrane region" description="Helical" evidence="6">
    <location>
        <begin position="352"/>
        <end position="373"/>
    </location>
</feature>
<evidence type="ECO:0000259" key="7">
    <source>
        <dbReference type="PROSITE" id="PS50850"/>
    </source>
</evidence>
<sequence>MDGETAPLLADRSEVHWVSWDGPDDPQNPLNWDQRKKWAHVTSLSVLTLLVALGATMIVPAVPQIIEHFNEHSRVLGPLVTSIYVLGWIMGPMILAPLSETSGRLPVYTWTSALYLLSTVACALSPNIGFLIVSRFVAGSVGSASLTITGGTISDLIPLQQRGLALALYMLGPILGPSVGPPLGGLLVDTWGWRSVFWAMAVLFACSTLAQVAILRETYAAVILARNASHLQFKNRLQGNSAVWRSELDVGLSSSQAMRRAAVRPVTLTLKSPVNLYLSLVSAYVNGALFLLVTTLSLVLRKEYHFSAKAVGFAFEGVGVGNLVGLGVFATTSDRYIRARRQKGVLTPEDRLVPMVAAGPMLCLGFFAYGWTAQLHAHWVWPIMSTALIGMGNVFFFSAVISYLVDSFTVHSASAIAANIIIRSLGGTLLPLAGDHLYTSLGWGKGSSVLALIALLLTPGLLFLYTHGERLRERYRFVL</sequence>
<organism evidence="8 9">
    <name type="scientific">Apiospora saccharicola</name>
    <dbReference type="NCBI Taxonomy" id="335842"/>
    <lineage>
        <taxon>Eukaryota</taxon>
        <taxon>Fungi</taxon>
        <taxon>Dikarya</taxon>
        <taxon>Ascomycota</taxon>
        <taxon>Pezizomycotina</taxon>
        <taxon>Sordariomycetes</taxon>
        <taxon>Xylariomycetidae</taxon>
        <taxon>Amphisphaeriales</taxon>
        <taxon>Apiosporaceae</taxon>
        <taxon>Apiospora</taxon>
    </lineage>
</organism>
<evidence type="ECO:0000256" key="1">
    <source>
        <dbReference type="ARBA" id="ARBA00004141"/>
    </source>
</evidence>
<dbReference type="InterPro" id="IPR020846">
    <property type="entry name" value="MFS_dom"/>
</dbReference>
<evidence type="ECO:0000256" key="6">
    <source>
        <dbReference type="SAM" id="Phobius"/>
    </source>
</evidence>
<dbReference type="PROSITE" id="PS50850">
    <property type="entry name" value="MFS"/>
    <property type="match status" value="1"/>
</dbReference>
<dbReference type="PANTHER" id="PTHR23502:SF68">
    <property type="entry name" value="MULTIDRUG TRANSPORTER, PUTATIVE (AFU_ORTHOLOGUE AFUA_3G01120)-RELATED"/>
    <property type="match status" value="1"/>
</dbReference>
<feature type="transmembrane region" description="Helical" evidence="6">
    <location>
        <begin position="310"/>
        <end position="331"/>
    </location>
</feature>
<feature type="transmembrane region" description="Helical" evidence="6">
    <location>
        <begin position="416"/>
        <end position="434"/>
    </location>
</feature>
<feature type="transmembrane region" description="Helical" evidence="6">
    <location>
        <begin position="38"/>
        <end position="63"/>
    </location>
</feature>
<feature type="transmembrane region" description="Helical" evidence="6">
    <location>
        <begin position="159"/>
        <end position="176"/>
    </location>
</feature>
<evidence type="ECO:0000256" key="4">
    <source>
        <dbReference type="ARBA" id="ARBA00022989"/>
    </source>
</evidence>
<evidence type="ECO:0000313" key="9">
    <source>
        <dbReference type="Proteomes" id="UP001446871"/>
    </source>
</evidence>
<dbReference type="EMBL" id="JAQQWM010000008">
    <property type="protein sequence ID" value="KAK8053446.1"/>
    <property type="molecule type" value="Genomic_DNA"/>
</dbReference>
<protein>
    <recommendedName>
        <fullName evidence="7">Major facilitator superfamily (MFS) profile domain-containing protein</fullName>
    </recommendedName>
</protein>
<proteinExistence type="inferred from homology"/>
<dbReference type="InterPro" id="IPR036259">
    <property type="entry name" value="MFS_trans_sf"/>
</dbReference>
<dbReference type="Pfam" id="PF07690">
    <property type="entry name" value="MFS_1"/>
    <property type="match status" value="1"/>
</dbReference>
<feature type="transmembrane region" description="Helical" evidence="6">
    <location>
        <begin position="196"/>
        <end position="215"/>
    </location>
</feature>
<keyword evidence="5 6" id="KW-0472">Membrane</keyword>
<dbReference type="PANTHER" id="PTHR23502">
    <property type="entry name" value="MAJOR FACILITATOR SUPERFAMILY"/>
    <property type="match status" value="1"/>
</dbReference>
<dbReference type="Proteomes" id="UP001446871">
    <property type="component" value="Unassembled WGS sequence"/>
</dbReference>
<comment type="similarity">
    <text evidence="2">Belongs to the major facilitator superfamily.</text>
</comment>
<name>A0ABR1U3H3_9PEZI</name>
<dbReference type="Gene3D" id="1.20.1250.20">
    <property type="entry name" value="MFS general substrate transporter like domains"/>
    <property type="match status" value="1"/>
</dbReference>
<feature type="transmembrane region" description="Helical" evidence="6">
    <location>
        <begin position="115"/>
        <end position="138"/>
    </location>
</feature>
<evidence type="ECO:0000256" key="5">
    <source>
        <dbReference type="ARBA" id="ARBA00023136"/>
    </source>
</evidence>
<evidence type="ECO:0000313" key="8">
    <source>
        <dbReference type="EMBL" id="KAK8053446.1"/>
    </source>
</evidence>
<feature type="transmembrane region" description="Helical" evidence="6">
    <location>
        <begin position="379"/>
        <end position="404"/>
    </location>
</feature>
<accession>A0ABR1U3H3</accession>
<dbReference type="InterPro" id="IPR011701">
    <property type="entry name" value="MFS"/>
</dbReference>
<evidence type="ECO:0000256" key="3">
    <source>
        <dbReference type="ARBA" id="ARBA00022692"/>
    </source>
</evidence>
<feature type="transmembrane region" description="Helical" evidence="6">
    <location>
        <begin position="446"/>
        <end position="466"/>
    </location>
</feature>
<comment type="subcellular location">
    <subcellularLocation>
        <location evidence="1">Membrane</location>
        <topology evidence="1">Multi-pass membrane protein</topology>
    </subcellularLocation>
</comment>
<feature type="transmembrane region" description="Helical" evidence="6">
    <location>
        <begin position="75"/>
        <end position="95"/>
    </location>
</feature>
<gene>
    <name evidence="8" type="ORF">PG996_012747</name>
</gene>
<dbReference type="SUPFAM" id="SSF103473">
    <property type="entry name" value="MFS general substrate transporter"/>
    <property type="match status" value="1"/>
</dbReference>
<feature type="domain" description="Major facilitator superfamily (MFS) profile" evidence="7">
    <location>
        <begin position="40"/>
        <end position="472"/>
    </location>
</feature>
<keyword evidence="3 6" id="KW-0812">Transmembrane</keyword>
<evidence type="ECO:0000256" key="2">
    <source>
        <dbReference type="ARBA" id="ARBA00008335"/>
    </source>
</evidence>